<comment type="caution">
    <text evidence="7">The sequence shown here is derived from an EMBL/GenBank/DDBJ whole genome shotgun (WGS) entry which is preliminary data.</text>
</comment>
<reference evidence="7 8" key="1">
    <citation type="submission" date="2011-04" db="EMBL/GenBank/DDBJ databases">
        <title>The Genome Sequence of Clostridium citroniae WAL-19142.</title>
        <authorList>
            <consortium name="The Broad Institute Genome Sequencing Platform"/>
            <person name="Earl A."/>
            <person name="Ward D."/>
            <person name="Feldgarden M."/>
            <person name="Gevers D."/>
            <person name="Warren Y.A."/>
            <person name="Tyrrell K.L."/>
            <person name="Citron D.M."/>
            <person name="Goldstein E.J."/>
            <person name="Daigneault M."/>
            <person name="Allen-Vercoe E."/>
            <person name="Young S.K."/>
            <person name="Zeng Q."/>
            <person name="Gargeya S."/>
            <person name="Fitzgerald M."/>
            <person name="Haas B."/>
            <person name="Abouelleil A."/>
            <person name="Alvarado L."/>
            <person name="Arachchi H.M."/>
            <person name="Berlin A."/>
            <person name="Brown A."/>
            <person name="Chapman S.B."/>
            <person name="Chen Z."/>
            <person name="Dunbar C."/>
            <person name="Freedman E."/>
            <person name="Gearin G."/>
            <person name="Gellesch M."/>
            <person name="Goldberg J."/>
            <person name="Griggs A."/>
            <person name="Gujja S."/>
            <person name="Heilman E.R."/>
            <person name="Heiman D."/>
            <person name="Howarth C."/>
            <person name="Larson L."/>
            <person name="Lui A."/>
            <person name="MacDonald P.J."/>
            <person name="Mehta T."/>
            <person name="Montmayeur A."/>
            <person name="Murphy C."/>
            <person name="Neiman D."/>
            <person name="Pearson M."/>
            <person name="Priest M."/>
            <person name="Roberts A."/>
            <person name="Saif S."/>
            <person name="Shea T."/>
            <person name="Shenoy N."/>
            <person name="Sisk P."/>
            <person name="Stolte C."/>
            <person name="Sykes S."/>
            <person name="White J."/>
            <person name="Yandava C."/>
            <person name="Wortman J."/>
            <person name="Nusbaum C."/>
            <person name="Birren B."/>
        </authorList>
    </citation>
    <scope>NUCLEOTIDE SEQUENCE [LARGE SCALE GENOMIC DNA]</scope>
    <source>
        <strain evidence="7 8">WAL-19142</strain>
    </source>
</reference>
<dbReference type="Gene3D" id="3.30.160.110">
    <property type="entry name" value="Siroheme synthase, domain 2"/>
    <property type="match status" value="1"/>
</dbReference>
<name>A0A0J9EMX2_9FIRM</name>
<accession>A0A0J9EMX2</accession>
<evidence type="ECO:0000256" key="5">
    <source>
        <dbReference type="ARBA" id="ARBA00023244"/>
    </source>
</evidence>
<dbReference type="GO" id="GO:0043115">
    <property type="term" value="F:precorrin-2 dehydrogenase activity"/>
    <property type="evidence" value="ECO:0007669"/>
    <property type="project" value="UniProtKB-EC"/>
</dbReference>
<dbReference type="RefSeq" id="WP_007864959.1">
    <property type="nucleotide sequence ID" value="NZ_KQ235880.1"/>
</dbReference>
<organism evidence="7 8">
    <name type="scientific">[Clostridium] citroniae WAL-19142</name>
    <dbReference type="NCBI Taxonomy" id="742734"/>
    <lineage>
        <taxon>Bacteria</taxon>
        <taxon>Bacillati</taxon>
        <taxon>Bacillota</taxon>
        <taxon>Clostridia</taxon>
        <taxon>Lachnospirales</taxon>
        <taxon>Lachnospiraceae</taxon>
        <taxon>Enterocloster</taxon>
    </lineage>
</organism>
<dbReference type="PANTHER" id="PTHR35330:SF1">
    <property type="entry name" value="SIROHEME BIOSYNTHESIS PROTEIN MET8"/>
    <property type="match status" value="1"/>
</dbReference>
<keyword evidence="3" id="KW-0560">Oxidoreductase</keyword>
<proteinExistence type="predicted"/>
<dbReference type="PANTHER" id="PTHR35330">
    <property type="entry name" value="SIROHEME BIOSYNTHESIS PROTEIN MET8"/>
    <property type="match status" value="1"/>
</dbReference>
<gene>
    <name evidence="7" type="ORF">HMPREF9470_03678</name>
</gene>
<comment type="catalytic activity">
    <reaction evidence="6">
        <text>precorrin-2 + NAD(+) = sirohydrochlorin + NADH + 2 H(+)</text>
        <dbReference type="Rhea" id="RHEA:15613"/>
        <dbReference type="ChEBI" id="CHEBI:15378"/>
        <dbReference type="ChEBI" id="CHEBI:57540"/>
        <dbReference type="ChEBI" id="CHEBI:57945"/>
        <dbReference type="ChEBI" id="CHEBI:58351"/>
        <dbReference type="ChEBI" id="CHEBI:58827"/>
        <dbReference type="EC" id="1.3.1.76"/>
    </reaction>
</comment>
<dbReference type="GO" id="GO:0019354">
    <property type="term" value="P:siroheme biosynthetic process"/>
    <property type="evidence" value="ECO:0007669"/>
    <property type="project" value="UniProtKB-UniPathway"/>
</dbReference>
<evidence type="ECO:0000256" key="2">
    <source>
        <dbReference type="ARBA" id="ARBA00012400"/>
    </source>
</evidence>
<dbReference type="SUPFAM" id="SSF75615">
    <property type="entry name" value="Siroheme synthase middle domains-like"/>
    <property type="match status" value="1"/>
</dbReference>
<keyword evidence="4" id="KW-0520">NAD</keyword>
<evidence type="ECO:0000256" key="3">
    <source>
        <dbReference type="ARBA" id="ARBA00023002"/>
    </source>
</evidence>
<dbReference type="PATRIC" id="fig|742734.4.peg.3946"/>
<protein>
    <recommendedName>
        <fullName evidence="2">precorrin-2 dehydrogenase</fullName>
        <ecNumber evidence="2">1.3.1.76</ecNumber>
    </recommendedName>
</protein>
<sequence>MAYFPFFADIEGKKWLIAGGGGVSLRKVRDLLPYGAIIRVVSTDLSAGLLELGADPVYRGRLTLSRRAFEDGDLLDADFVIAATSDQALNSHISAVCHRQGIPVNVVDVKEECSFIFPSIVRDGPVVVGISTGGASPVIARYLKARISRILPDNLGDLAQQLSGYRGRIKALFPHSPEVRSGLFYELAEKGLENGCRLTPEQAEIIINRKLEQEHE</sequence>
<evidence type="ECO:0000256" key="1">
    <source>
        <dbReference type="ARBA" id="ARBA00005010"/>
    </source>
</evidence>
<evidence type="ECO:0000256" key="4">
    <source>
        <dbReference type="ARBA" id="ARBA00023027"/>
    </source>
</evidence>
<dbReference type="InterPro" id="IPR006367">
    <property type="entry name" value="Sirohaem_synthase_N"/>
</dbReference>
<dbReference type="Pfam" id="PF13241">
    <property type="entry name" value="NAD_binding_7"/>
    <property type="match status" value="1"/>
</dbReference>
<dbReference type="NCBIfam" id="TIGR01470">
    <property type="entry name" value="cysG_Nterm"/>
    <property type="match status" value="1"/>
</dbReference>
<dbReference type="SUPFAM" id="SSF51735">
    <property type="entry name" value="NAD(P)-binding Rossmann-fold domains"/>
    <property type="match status" value="1"/>
</dbReference>
<dbReference type="EC" id="1.3.1.76" evidence="2"/>
<evidence type="ECO:0000313" key="7">
    <source>
        <dbReference type="EMBL" id="KMW17025.1"/>
    </source>
</evidence>
<evidence type="ECO:0000256" key="6">
    <source>
        <dbReference type="ARBA" id="ARBA00047561"/>
    </source>
</evidence>
<dbReference type="Proteomes" id="UP000037392">
    <property type="component" value="Unassembled WGS sequence"/>
</dbReference>
<dbReference type="InterPro" id="IPR028161">
    <property type="entry name" value="Met8-like"/>
</dbReference>
<dbReference type="UniPathway" id="UPA00262">
    <property type="reaction ID" value="UER00222"/>
</dbReference>
<evidence type="ECO:0000313" key="8">
    <source>
        <dbReference type="Proteomes" id="UP000037392"/>
    </source>
</evidence>
<dbReference type="OrthoDB" id="9773765at2"/>
<dbReference type="Gene3D" id="3.40.50.720">
    <property type="entry name" value="NAD(P)-binding Rossmann-like Domain"/>
    <property type="match status" value="1"/>
</dbReference>
<dbReference type="GO" id="GO:0004325">
    <property type="term" value="F:ferrochelatase activity"/>
    <property type="evidence" value="ECO:0007669"/>
    <property type="project" value="InterPro"/>
</dbReference>
<dbReference type="GeneID" id="93162582"/>
<dbReference type="AlphaFoldDB" id="A0A0J9EMX2"/>
<dbReference type="InterPro" id="IPR036291">
    <property type="entry name" value="NAD(P)-bd_dom_sf"/>
</dbReference>
<comment type="pathway">
    <text evidence="1">Porphyrin-containing compound metabolism; siroheme biosynthesis; sirohydrochlorin from precorrin-2: step 1/1.</text>
</comment>
<dbReference type="EMBL" id="ADLK01000028">
    <property type="protein sequence ID" value="KMW17025.1"/>
    <property type="molecule type" value="Genomic_DNA"/>
</dbReference>
<keyword evidence="5" id="KW-0627">Porphyrin biosynthesis</keyword>